<sequence>MSSLDFITSWHSHLHFNTFKKVHYNKNKACLIPFGIRHGFGPSRAEQMPFPLLILPHNQIHIGRVSLLQSRCNASFLHIPNVIIVWNQLSPSNGFTVIGRSWKWENVPTRCSGIIPTKVTTIILDAIFLHKRI</sequence>
<dbReference type="EMBL" id="HACA01001725">
    <property type="protein sequence ID" value="CDW19086.1"/>
    <property type="molecule type" value="Transcribed_RNA"/>
</dbReference>
<evidence type="ECO:0000313" key="1">
    <source>
        <dbReference type="EMBL" id="CDW19086.1"/>
    </source>
</evidence>
<name>A0A0K2T0S1_LEPSM</name>
<reference evidence="1" key="1">
    <citation type="submission" date="2014-05" db="EMBL/GenBank/DDBJ databases">
        <authorList>
            <person name="Chronopoulou M."/>
        </authorList>
    </citation>
    <scope>NUCLEOTIDE SEQUENCE</scope>
    <source>
        <tissue evidence="1">Whole organism</tissue>
    </source>
</reference>
<dbReference type="AlphaFoldDB" id="A0A0K2T0S1"/>
<protein>
    <submittedName>
        <fullName evidence="1">Uncharacterized protein</fullName>
    </submittedName>
</protein>
<proteinExistence type="predicted"/>
<organism evidence="1">
    <name type="scientific">Lepeophtheirus salmonis</name>
    <name type="common">Salmon louse</name>
    <name type="synonym">Caligus salmonis</name>
    <dbReference type="NCBI Taxonomy" id="72036"/>
    <lineage>
        <taxon>Eukaryota</taxon>
        <taxon>Metazoa</taxon>
        <taxon>Ecdysozoa</taxon>
        <taxon>Arthropoda</taxon>
        <taxon>Crustacea</taxon>
        <taxon>Multicrustacea</taxon>
        <taxon>Hexanauplia</taxon>
        <taxon>Copepoda</taxon>
        <taxon>Siphonostomatoida</taxon>
        <taxon>Caligidae</taxon>
        <taxon>Lepeophtheirus</taxon>
    </lineage>
</organism>
<accession>A0A0K2T0S1</accession>